<dbReference type="PANTHER" id="PTHR33021">
    <property type="entry name" value="BLUE COPPER PROTEIN"/>
    <property type="match status" value="1"/>
</dbReference>
<feature type="chain" id="PRO_5029828576" evidence="3">
    <location>
        <begin position="25"/>
        <end position="211"/>
    </location>
</feature>
<protein>
    <submittedName>
        <fullName evidence="5">Early nodulin-like protein</fullName>
    </submittedName>
</protein>
<reference evidence="5 6" key="1">
    <citation type="submission" date="2020-06" db="EMBL/GenBank/DDBJ databases">
        <title>Transcriptomic and genomic resources for Thalictrum thalictroides and T. hernandezii: Facilitating candidate gene discovery in an emerging model plant lineage.</title>
        <authorList>
            <person name="Arias T."/>
            <person name="Riano-Pachon D.M."/>
            <person name="Di Stilio V.S."/>
        </authorList>
    </citation>
    <scope>NUCLEOTIDE SEQUENCE [LARGE SCALE GENOMIC DNA]</scope>
    <source>
        <strain evidence="6">cv. WT478/WT964</strain>
        <tissue evidence="5">Leaves</tissue>
    </source>
</reference>
<dbReference type="GO" id="GO:0009055">
    <property type="term" value="F:electron transfer activity"/>
    <property type="evidence" value="ECO:0007669"/>
    <property type="project" value="InterPro"/>
</dbReference>
<sequence length="211" mass="23037">MTLLLTTTAANLFIITLLITTVTSQSYSNHTVGDSAGWLFNSDTNTTSTDYTKWASTQVFNLGDYLIFNTTTNQTVVQTYNETTYNSCDTEDALDTDTFIYQGENVFGQPLVIQVPLTKEGTNYFFSDANDGLQCSQNMKFEIDVKHGIGLPSYLNQPPPPPYVEPPQSSDSNPTPSSETSSNSGFRDSGNVPLGVLIVTSVLGFLLLLIP</sequence>
<dbReference type="SUPFAM" id="SSF49503">
    <property type="entry name" value="Cupredoxins"/>
    <property type="match status" value="1"/>
</dbReference>
<dbReference type="Gene3D" id="2.60.40.420">
    <property type="entry name" value="Cupredoxins - blue copper proteins"/>
    <property type="match status" value="1"/>
</dbReference>
<evidence type="ECO:0000256" key="3">
    <source>
        <dbReference type="SAM" id="SignalP"/>
    </source>
</evidence>
<keyword evidence="2" id="KW-0812">Transmembrane</keyword>
<dbReference type="PANTHER" id="PTHR33021:SF213">
    <property type="entry name" value="OS12G0454600 PROTEIN"/>
    <property type="match status" value="1"/>
</dbReference>
<dbReference type="EMBL" id="JABWDY010022521">
    <property type="protein sequence ID" value="KAF5191673.1"/>
    <property type="molecule type" value="Genomic_DNA"/>
</dbReference>
<name>A0A7J6W3K6_THATH</name>
<feature type="region of interest" description="Disordered" evidence="1">
    <location>
        <begin position="152"/>
        <end position="186"/>
    </location>
</feature>
<evidence type="ECO:0000313" key="6">
    <source>
        <dbReference type="Proteomes" id="UP000554482"/>
    </source>
</evidence>
<dbReference type="PROSITE" id="PS51485">
    <property type="entry name" value="PHYTOCYANIN"/>
    <property type="match status" value="1"/>
</dbReference>
<dbReference type="Pfam" id="PF02298">
    <property type="entry name" value="Cu_bind_like"/>
    <property type="match status" value="1"/>
</dbReference>
<dbReference type="OrthoDB" id="688954at2759"/>
<organism evidence="5 6">
    <name type="scientific">Thalictrum thalictroides</name>
    <name type="common">Rue-anemone</name>
    <name type="synonym">Anemone thalictroides</name>
    <dbReference type="NCBI Taxonomy" id="46969"/>
    <lineage>
        <taxon>Eukaryota</taxon>
        <taxon>Viridiplantae</taxon>
        <taxon>Streptophyta</taxon>
        <taxon>Embryophyta</taxon>
        <taxon>Tracheophyta</taxon>
        <taxon>Spermatophyta</taxon>
        <taxon>Magnoliopsida</taxon>
        <taxon>Ranunculales</taxon>
        <taxon>Ranunculaceae</taxon>
        <taxon>Thalictroideae</taxon>
        <taxon>Thalictrum</taxon>
    </lineage>
</organism>
<feature type="transmembrane region" description="Helical" evidence="2">
    <location>
        <begin position="192"/>
        <end position="210"/>
    </location>
</feature>
<proteinExistence type="predicted"/>
<gene>
    <name evidence="5" type="ORF">FRX31_018740</name>
</gene>
<dbReference type="FunFam" id="2.60.40.420:FF:000048">
    <property type="entry name" value="Early nodulin-like protein 18"/>
    <property type="match status" value="1"/>
</dbReference>
<dbReference type="InterPro" id="IPR003245">
    <property type="entry name" value="Phytocyanin_dom"/>
</dbReference>
<dbReference type="GO" id="GO:0005886">
    <property type="term" value="C:plasma membrane"/>
    <property type="evidence" value="ECO:0007669"/>
    <property type="project" value="TreeGrafter"/>
</dbReference>
<evidence type="ECO:0000256" key="2">
    <source>
        <dbReference type="SAM" id="Phobius"/>
    </source>
</evidence>
<dbReference type="InterPro" id="IPR008972">
    <property type="entry name" value="Cupredoxin"/>
</dbReference>
<evidence type="ECO:0000256" key="1">
    <source>
        <dbReference type="SAM" id="MobiDB-lite"/>
    </source>
</evidence>
<accession>A0A7J6W3K6</accession>
<evidence type="ECO:0000259" key="4">
    <source>
        <dbReference type="PROSITE" id="PS51485"/>
    </source>
</evidence>
<comment type="caution">
    <text evidence="5">The sequence shown here is derived from an EMBL/GenBank/DDBJ whole genome shotgun (WGS) entry which is preliminary data.</text>
</comment>
<keyword evidence="2" id="KW-1133">Transmembrane helix</keyword>
<keyword evidence="6" id="KW-1185">Reference proteome</keyword>
<keyword evidence="3" id="KW-0732">Signal</keyword>
<feature type="domain" description="Phytocyanin" evidence="4">
    <location>
        <begin position="28"/>
        <end position="147"/>
    </location>
</feature>
<dbReference type="Proteomes" id="UP000554482">
    <property type="component" value="Unassembled WGS sequence"/>
</dbReference>
<feature type="compositionally biased region" description="Low complexity" evidence="1">
    <location>
        <begin position="166"/>
        <end position="184"/>
    </location>
</feature>
<keyword evidence="2" id="KW-0472">Membrane</keyword>
<evidence type="ECO:0000313" key="5">
    <source>
        <dbReference type="EMBL" id="KAF5191673.1"/>
    </source>
</evidence>
<dbReference type="InterPro" id="IPR039391">
    <property type="entry name" value="Phytocyanin-like"/>
</dbReference>
<feature type="signal peptide" evidence="3">
    <location>
        <begin position="1"/>
        <end position="24"/>
    </location>
</feature>
<dbReference type="AlphaFoldDB" id="A0A7J6W3K6"/>